<reference evidence="1 2" key="1">
    <citation type="journal article" date="2014" name="Environ. Microbiol.">
        <title>Insights into organohalide respiration and the versatile catabolism of Sulfurospirillum multivorans gained from comparative genomics and physiological studies.</title>
        <authorList>
            <person name="Goris T."/>
            <person name="Schubert T."/>
            <person name="Gadkari J."/>
            <person name="Wubet T."/>
            <person name="Tarkka M."/>
            <person name="Buscot F."/>
            <person name="Adrian L."/>
            <person name="Diekert G."/>
        </authorList>
    </citation>
    <scope>NUCLEOTIDE SEQUENCE [LARGE SCALE GENOMIC DNA]</scope>
    <source>
        <strain evidence="2">DM 12446 / JCM 15788 / NBRC 109480</strain>
    </source>
</reference>
<organism evidence="1 2">
    <name type="scientific">Sulfurospirillum multivorans (strain DM 12446 / JCM 15788 / NBRC 109480)</name>
    <dbReference type="NCBI Taxonomy" id="1150621"/>
    <lineage>
        <taxon>Bacteria</taxon>
        <taxon>Pseudomonadati</taxon>
        <taxon>Campylobacterota</taxon>
        <taxon>Epsilonproteobacteria</taxon>
        <taxon>Campylobacterales</taxon>
        <taxon>Sulfurospirillaceae</taxon>
        <taxon>Sulfurospirillum</taxon>
    </lineage>
</organism>
<name>A0AA86AN35_SULMK</name>
<evidence type="ECO:0000313" key="2">
    <source>
        <dbReference type="Proteomes" id="UP000019322"/>
    </source>
</evidence>
<accession>A0AA86AN35</accession>
<dbReference type="Proteomes" id="UP000019322">
    <property type="component" value="Chromosome"/>
</dbReference>
<protein>
    <submittedName>
        <fullName evidence="1">Colicin-DNase domain-containing protein</fullName>
    </submittedName>
</protein>
<dbReference type="RefSeq" id="WP_025345174.1">
    <property type="nucleotide sequence ID" value="NZ_CP007201.1"/>
</dbReference>
<proteinExistence type="predicted"/>
<dbReference type="Pfam" id="PF12639">
    <property type="entry name" value="Colicin-DNase"/>
    <property type="match status" value="1"/>
</dbReference>
<dbReference type="AlphaFoldDB" id="A0AA86AN35"/>
<dbReference type="KEGG" id="smul:SMUL_2069"/>
<evidence type="ECO:0000313" key="1">
    <source>
        <dbReference type="EMBL" id="AHJ13324.1"/>
    </source>
</evidence>
<sequence length="148" mass="16321">MDKGVEVVTDAYGNKAVKVDYIDPTTGELSKANIPYDSTGLAIFDDVAKYITTITKPEGYEMMTDAARRTAEMKQATLDLKDAINSGKVNANQFTAQQLYDIQSGSDRIFGYTWHHNAQSAPNNMQLVPYDIHKEVTHIGEASLSKGK</sequence>
<gene>
    <name evidence="1" type="ORF">SMUL_2069</name>
</gene>
<dbReference type="EMBL" id="CP007201">
    <property type="protein sequence ID" value="AHJ13324.1"/>
    <property type="molecule type" value="Genomic_DNA"/>
</dbReference>